<keyword evidence="4" id="KW-0479">Metal-binding</keyword>
<dbReference type="SUPFAM" id="SSF56784">
    <property type="entry name" value="HAD-like"/>
    <property type="match status" value="1"/>
</dbReference>
<dbReference type="Gene3D" id="1.10.620.20">
    <property type="entry name" value="Ribonucleotide Reductase, subunit A"/>
    <property type="match status" value="1"/>
</dbReference>
<feature type="compositionally biased region" description="Low complexity" evidence="8">
    <location>
        <begin position="132"/>
        <end position="157"/>
    </location>
</feature>
<dbReference type="CDD" id="cd02094">
    <property type="entry name" value="P-type_ATPase_Cu-like"/>
    <property type="match status" value="1"/>
</dbReference>
<dbReference type="FunFam" id="2.70.150.10:FF:000002">
    <property type="entry name" value="Copper-transporting ATPase 1, putative"/>
    <property type="match status" value="1"/>
</dbReference>
<keyword evidence="3 9" id="KW-0812">Transmembrane</keyword>
<keyword evidence="12" id="KW-1185">Reference proteome</keyword>
<dbReference type="OrthoDB" id="7059309at2"/>
<evidence type="ECO:0000256" key="9">
    <source>
        <dbReference type="SAM" id="Phobius"/>
    </source>
</evidence>
<evidence type="ECO:0000256" key="1">
    <source>
        <dbReference type="ARBA" id="ARBA00004651"/>
    </source>
</evidence>
<protein>
    <submittedName>
        <fullName evidence="11">ATPase</fullName>
    </submittedName>
</protein>
<dbReference type="GO" id="GO:0016491">
    <property type="term" value="F:oxidoreductase activity"/>
    <property type="evidence" value="ECO:0007669"/>
    <property type="project" value="InterPro"/>
</dbReference>
<dbReference type="Pfam" id="PF00702">
    <property type="entry name" value="Hydrolase"/>
    <property type="match status" value="1"/>
</dbReference>
<dbReference type="PRINTS" id="PR00943">
    <property type="entry name" value="CUATPASE"/>
</dbReference>
<evidence type="ECO:0000256" key="4">
    <source>
        <dbReference type="ARBA" id="ARBA00022723"/>
    </source>
</evidence>
<organism evidence="11 12">
    <name type="scientific">Bifidobacterium myosotis</name>
    <dbReference type="NCBI Taxonomy" id="1630166"/>
    <lineage>
        <taxon>Bacteria</taxon>
        <taxon>Bacillati</taxon>
        <taxon>Actinomycetota</taxon>
        <taxon>Actinomycetes</taxon>
        <taxon>Bifidobacteriales</taxon>
        <taxon>Bifidobacteriaceae</taxon>
        <taxon>Bifidobacterium</taxon>
    </lineage>
</organism>
<dbReference type="GO" id="GO:0005524">
    <property type="term" value="F:ATP binding"/>
    <property type="evidence" value="ECO:0007669"/>
    <property type="project" value="InterPro"/>
</dbReference>
<reference evidence="11 12" key="1">
    <citation type="journal article" date="2017" name="BMC Genomics">
        <title>Comparative genomic and phylogenomic analyses of the Bifidobacteriaceae family.</title>
        <authorList>
            <person name="Lugli G.A."/>
            <person name="Milani C."/>
            <person name="Turroni F."/>
            <person name="Duranti S."/>
            <person name="Mancabelli L."/>
            <person name="Mangifesta M."/>
            <person name="Ferrario C."/>
            <person name="Modesto M."/>
            <person name="Mattarelli P."/>
            <person name="Jiri K."/>
            <person name="van Sinderen D."/>
            <person name="Ventura M."/>
        </authorList>
    </citation>
    <scope>NUCLEOTIDE SEQUENCE [LARGE SCALE GENOMIC DNA]</scope>
    <source>
        <strain evidence="11 12">DSM 100196</strain>
    </source>
</reference>
<comment type="caution">
    <text evidence="11">The sequence shown here is derived from an EMBL/GenBank/DDBJ whole genome shotgun (WGS) entry which is preliminary data.</text>
</comment>
<dbReference type="InterPro" id="IPR008972">
    <property type="entry name" value="Cupredoxin"/>
</dbReference>
<dbReference type="EMBL" id="MWWW01000002">
    <property type="protein sequence ID" value="OZG61550.1"/>
    <property type="molecule type" value="Genomic_DNA"/>
</dbReference>
<feature type="transmembrane region" description="Helical" evidence="9">
    <location>
        <begin position="276"/>
        <end position="299"/>
    </location>
</feature>
<dbReference type="GO" id="GO:0005886">
    <property type="term" value="C:plasma membrane"/>
    <property type="evidence" value="ECO:0007669"/>
    <property type="project" value="UniProtKB-SubCell"/>
</dbReference>
<dbReference type="Proteomes" id="UP000216871">
    <property type="component" value="Unassembled WGS sequence"/>
</dbReference>
<dbReference type="PANTHER" id="PTHR43520:SF8">
    <property type="entry name" value="P-TYPE CU(+) TRANSPORTER"/>
    <property type="match status" value="1"/>
</dbReference>
<feature type="transmembrane region" description="Helical" evidence="9">
    <location>
        <begin position="776"/>
        <end position="795"/>
    </location>
</feature>
<dbReference type="SUPFAM" id="SSF49503">
    <property type="entry name" value="Cupredoxins"/>
    <property type="match status" value="1"/>
</dbReference>
<dbReference type="GO" id="GO:0043682">
    <property type="term" value="F:P-type divalent copper transporter activity"/>
    <property type="evidence" value="ECO:0007669"/>
    <property type="project" value="TreeGrafter"/>
</dbReference>
<dbReference type="PROSITE" id="PS00154">
    <property type="entry name" value="ATPASE_E1_E2"/>
    <property type="match status" value="1"/>
</dbReference>
<dbReference type="GO" id="GO:0055070">
    <property type="term" value="P:copper ion homeostasis"/>
    <property type="evidence" value="ECO:0007669"/>
    <property type="project" value="TreeGrafter"/>
</dbReference>
<dbReference type="Pfam" id="PF13473">
    <property type="entry name" value="Cupredoxin_1"/>
    <property type="match status" value="1"/>
</dbReference>
<dbReference type="InterPro" id="IPR012348">
    <property type="entry name" value="RNR-like"/>
</dbReference>
<feature type="domain" description="TRASH" evidence="10">
    <location>
        <begin position="888"/>
        <end position="926"/>
    </location>
</feature>
<feature type="region of interest" description="Disordered" evidence="8">
    <location>
        <begin position="645"/>
        <end position="683"/>
    </location>
</feature>
<dbReference type="InterPro" id="IPR023298">
    <property type="entry name" value="ATPase_P-typ_TM_dom_sf"/>
</dbReference>
<comment type="similarity">
    <text evidence="2">Belongs to the cation transport ATPase (P-type) (TC 3.A.3) family. Type IB subfamily.</text>
</comment>
<feature type="transmembrane region" description="Helical" evidence="9">
    <location>
        <begin position="472"/>
        <end position="491"/>
    </location>
</feature>
<feature type="transmembrane region" description="Helical" evidence="9">
    <location>
        <begin position="6"/>
        <end position="27"/>
    </location>
</feature>
<dbReference type="InterPro" id="IPR018303">
    <property type="entry name" value="ATPase_P-typ_P_site"/>
</dbReference>
<dbReference type="InterPro" id="IPR009078">
    <property type="entry name" value="Ferritin-like_SF"/>
</dbReference>
<feature type="compositionally biased region" description="Basic and acidic residues" evidence="8">
    <location>
        <begin position="189"/>
        <end position="199"/>
    </location>
</feature>
<dbReference type="Gene3D" id="2.70.150.10">
    <property type="entry name" value="Calcium-transporting ATPase, cytoplasmic transduction domain A"/>
    <property type="match status" value="1"/>
</dbReference>
<dbReference type="Gene3D" id="3.40.50.1000">
    <property type="entry name" value="HAD superfamily/HAD-like"/>
    <property type="match status" value="1"/>
</dbReference>
<dbReference type="Gene3D" id="2.60.40.420">
    <property type="entry name" value="Cupredoxins - blue copper proteins"/>
    <property type="match status" value="1"/>
</dbReference>
<feature type="transmembrane region" description="Helical" evidence="9">
    <location>
        <begin position="751"/>
        <end position="770"/>
    </location>
</feature>
<feature type="region of interest" description="Disordered" evidence="8">
    <location>
        <begin position="826"/>
        <end position="846"/>
    </location>
</feature>
<evidence type="ECO:0000256" key="7">
    <source>
        <dbReference type="ARBA" id="ARBA00023136"/>
    </source>
</evidence>
<accession>A0A261FQU5</accession>
<dbReference type="InterPro" id="IPR001757">
    <property type="entry name" value="P_typ_ATPase"/>
</dbReference>
<evidence type="ECO:0000256" key="5">
    <source>
        <dbReference type="ARBA" id="ARBA00022967"/>
    </source>
</evidence>
<evidence type="ECO:0000313" key="12">
    <source>
        <dbReference type="Proteomes" id="UP000216871"/>
    </source>
</evidence>
<evidence type="ECO:0000256" key="2">
    <source>
        <dbReference type="ARBA" id="ARBA00006024"/>
    </source>
</evidence>
<dbReference type="InterPro" id="IPR059000">
    <property type="entry name" value="ATPase_P-type_domA"/>
</dbReference>
<dbReference type="Pfam" id="PF04945">
    <property type="entry name" value="YHS"/>
    <property type="match status" value="1"/>
</dbReference>
<dbReference type="PRINTS" id="PR00119">
    <property type="entry name" value="CATATPASE"/>
</dbReference>
<dbReference type="GO" id="GO:0005507">
    <property type="term" value="F:copper ion binding"/>
    <property type="evidence" value="ECO:0007669"/>
    <property type="project" value="TreeGrafter"/>
</dbReference>
<feature type="compositionally biased region" description="Gly residues" evidence="8">
    <location>
        <begin position="828"/>
        <end position="837"/>
    </location>
</feature>
<dbReference type="SUPFAM" id="SSF81653">
    <property type="entry name" value="Calcium ATPase, transduction domain A"/>
    <property type="match status" value="1"/>
</dbReference>
<dbReference type="InterPro" id="IPR036412">
    <property type="entry name" value="HAD-like_sf"/>
</dbReference>
<sequence>MEFNIFPIAVALLAAAALTWLVLRFFFAPQRGQAGTVSGGRQRATITVKGGYSPSTITMRAGLPATLTFDRQETGECTSHVVFADLGLDAMLPGNATTNVELPPLPAGEYPFACGMNMVHGLLRVEDDPATSNADASSESALSSSSSADASDESGASVTPEHGQTPTATPTHHPAPSPSATPSSTDAAEAERREAQERRNEIKSLTKLVVIGAILTIPVFAATMLHMANPALVPHWMVNPWLQAILITPVMFYCGHPIHSVGFPALAHRSPDMNSLVSLGTSAAYLYSLVTCIAPWVFPEGSREPYFESVGVVITLVLVGRLLETKAREGTGKAVQSLIKLRPRTAHLLNDGIDATNDDWLNPANATDTDVDALAVNDLVIVRAGERIPADGETVTGEATVDESMITGESKPIVKNAGTQLTGATVLLKGNVLMRITQVGANTVLSQIAGLVARAQATKAPVQQLADRIARYFVPAVMIIAIWTFAIWVSVGPDPRLAHALVTAVSVLIIACPCALGLATPLSVTVALGLGATNGVLVTSAKALERARRIGTVVFDKTGTITRGIADESADWSRPSYEQDTVKEGSAQAIAALRARGIRTVMLSGDKADVASRIAREVGIDTVICEVKPDGKAYWIERLQRERDGLSGAMPDSATAPSDRADGSARPVTARNTPVGGSRSTDQSTNLIAMVGDGINDAPALAQADLGIAIGTGTDVAMQSADVTLMSGDLRGVLKTIDLSQATMRNIRENLGWAFGYNVIGIPIAAGVLYPFTGWLLSPMIAGLAMALSSTCLVLNANRLHGARIDGGLASAGGVVGDGVADNAHDGTAGGTAGGTTDGTNRREPTVIVDDRTSLHLSEQSPSTKENHMEMNMHMHHMATADGETATDPVCGMSVAVNAESITREYNGKTYYFCGEHCATNFMKAPQVFLSE</sequence>
<keyword evidence="6 9" id="KW-1133">Transmembrane helix</keyword>
<comment type="subcellular location">
    <subcellularLocation>
        <location evidence="1">Cell membrane</location>
        <topology evidence="1">Multi-pass membrane protein</topology>
    </subcellularLocation>
</comment>
<evidence type="ECO:0000256" key="3">
    <source>
        <dbReference type="ARBA" id="ARBA00022692"/>
    </source>
</evidence>
<feature type="transmembrane region" description="Helical" evidence="9">
    <location>
        <begin position="240"/>
        <end position="264"/>
    </location>
</feature>
<proteinExistence type="inferred from homology"/>
<evidence type="ECO:0000256" key="8">
    <source>
        <dbReference type="SAM" id="MobiDB-lite"/>
    </source>
</evidence>
<feature type="transmembrane region" description="Helical" evidence="9">
    <location>
        <begin position="208"/>
        <end position="228"/>
    </location>
</feature>
<feature type="region of interest" description="Disordered" evidence="8">
    <location>
        <begin position="129"/>
        <end position="199"/>
    </location>
</feature>
<evidence type="ECO:0000256" key="6">
    <source>
        <dbReference type="ARBA" id="ARBA00022989"/>
    </source>
</evidence>
<dbReference type="GO" id="GO:0016887">
    <property type="term" value="F:ATP hydrolysis activity"/>
    <property type="evidence" value="ECO:0007669"/>
    <property type="project" value="InterPro"/>
</dbReference>
<dbReference type="InterPro" id="IPR028096">
    <property type="entry name" value="EfeO_Cupredoxin"/>
</dbReference>
<dbReference type="NCBIfam" id="TIGR01494">
    <property type="entry name" value="ATPase_P-type"/>
    <property type="match status" value="1"/>
</dbReference>
<dbReference type="Pfam" id="PF00122">
    <property type="entry name" value="E1-E2_ATPase"/>
    <property type="match status" value="1"/>
</dbReference>
<feature type="transmembrane region" description="Helical" evidence="9">
    <location>
        <begin position="305"/>
        <end position="323"/>
    </location>
</feature>
<dbReference type="AlphaFoldDB" id="A0A261FQU5"/>
<name>A0A261FQU5_9BIFI</name>
<feature type="transmembrane region" description="Helical" evidence="9">
    <location>
        <begin position="497"/>
        <end position="519"/>
    </location>
</feature>
<dbReference type="SMART" id="SM00746">
    <property type="entry name" value="TRASH"/>
    <property type="match status" value="1"/>
</dbReference>
<dbReference type="InterPro" id="IPR007029">
    <property type="entry name" value="YHS_dom"/>
</dbReference>
<dbReference type="PANTHER" id="PTHR43520">
    <property type="entry name" value="ATP7, ISOFORM B"/>
    <property type="match status" value="1"/>
</dbReference>
<dbReference type="InterPro" id="IPR011017">
    <property type="entry name" value="TRASH_dom"/>
</dbReference>
<dbReference type="RefSeq" id="WP_094666629.1">
    <property type="nucleotide sequence ID" value="NZ_MWWW01000002.1"/>
</dbReference>
<dbReference type="InterPro" id="IPR023214">
    <property type="entry name" value="HAD_sf"/>
</dbReference>
<keyword evidence="7 9" id="KW-0472">Membrane</keyword>
<dbReference type="SUPFAM" id="SSF81665">
    <property type="entry name" value="Calcium ATPase, transmembrane domain M"/>
    <property type="match status" value="1"/>
</dbReference>
<dbReference type="SUPFAM" id="SSF47240">
    <property type="entry name" value="Ferritin-like"/>
    <property type="match status" value="1"/>
</dbReference>
<gene>
    <name evidence="11" type="ORF">BMYO_0064</name>
</gene>
<evidence type="ECO:0000313" key="11">
    <source>
        <dbReference type="EMBL" id="OZG61550.1"/>
    </source>
</evidence>
<evidence type="ECO:0000259" key="10">
    <source>
        <dbReference type="SMART" id="SM00746"/>
    </source>
</evidence>
<dbReference type="InterPro" id="IPR008250">
    <property type="entry name" value="ATPase_P-typ_transduc_dom_A_sf"/>
</dbReference>
<keyword evidence="5" id="KW-1278">Translocase</keyword>